<proteinExistence type="inferred from homology"/>
<gene>
    <name evidence="6" type="ORF">J2S11_000441</name>
</gene>
<dbReference type="PANTHER" id="PTHR22550">
    <property type="entry name" value="SPORE GERMINATION PROTEIN"/>
    <property type="match status" value="1"/>
</dbReference>
<reference evidence="6 7" key="1">
    <citation type="submission" date="2023-07" db="EMBL/GenBank/DDBJ databases">
        <title>Genomic Encyclopedia of Type Strains, Phase IV (KMG-IV): sequencing the most valuable type-strain genomes for metagenomic binning, comparative biology and taxonomic classification.</title>
        <authorList>
            <person name="Goeker M."/>
        </authorList>
    </citation>
    <scope>NUCLEOTIDE SEQUENCE [LARGE SCALE GENOMIC DNA]</scope>
    <source>
        <strain evidence="6 7">DSM 12751</strain>
    </source>
</reference>
<organism evidence="6 7">
    <name type="scientific">Caldalkalibacillus horti</name>
    <dbReference type="NCBI Taxonomy" id="77523"/>
    <lineage>
        <taxon>Bacteria</taxon>
        <taxon>Bacillati</taxon>
        <taxon>Bacillota</taxon>
        <taxon>Bacilli</taxon>
        <taxon>Bacillales</taxon>
        <taxon>Bacillaceae</taxon>
        <taxon>Caldalkalibacillus</taxon>
    </lineage>
</organism>
<feature type="transmembrane region" description="Helical" evidence="5">
    <location>
        <begin position="363"/>
        <end position="384"/>
    </location>
</feature>
<keyword evidence="5" id="KW-0812">Transmembrane</keyword>
<comment type="subcellular location">
    <subcellularLocation>
        <location evidence="4">Cell membrane</location>
    </subcellularLocation>
    <subcellularLocation>
        <location evidence="1">Membrane</location>
        <topology evidence="1">Multi-pass membrane protein</topology>
    </subcellularLocation>
</comment>
<comment type="caution">
    <text evidence="6">The sequence shown here is derived from an EMBL/GenBank/DDBJ whole genome shotgun (WGS) entry which is preliminary data.</text>
</comment>
<dbReference type="InterPro" id="IPR004995">
    <property type="entry name" value="Spore_Ger"/>
</dbReference>
<comment type="similarity">
    <text evidence="2 4">Belongs to the GerABKA family.</text>
</comment>
<evidence type="ECO:0000256" key="2">
    <source>
        <dbReference type="ARBA" id="ARBA00005278"/>
    </source>
</evidence>
<evidence type="ECO:0000313" key="6">
    <source>
        <dbReference type="EMBL" id="MDQ0164541.1"/>
    </source>
</evidence>
<dbReference type="PANTHER" id="PTHR22550:SF9">
    <property type="entry name" value="STAGE V SPORULATION PROTEIN AF"/>
    <property type="match status" value="1"/>
</dbReference>
<evidence type="ECO:0000256" key="5">
    <source>
        <dbReference type="SAM" id="Phobius"/>
    </source>
</evidence>
<dbReference type="InterPro" id="IPR050768">
    <property type="entry name" value="UPF0353/GerABKA_families"/>
</dbReference>
<evidence type="ECO:0000256" key="3">
    <source>
        <dbReference type="ARBA" id="ARBA00023136"/>
    </source>
</evidence>
<keyword evidence="7" id="KW-1185">Reference proteome</keyword>
<dbReference type="PIRSF" id="PIRSF005690">
    <property type="entry name" value="GerBA"/>
    <property type="match status" value="1"/>
</dbReference>
<keyword evidence="3 4" id="KW-0472">Membrane</keyword>
<evidence type="ECO:0000313" key="7">
    <source>
        <dbReference type="Proteomes" id="UP001235840"/>
    </source>
</evidence>
<protein>
    <submittedName>
        <fullName evidence="6">Stage V sporulation protein AF</fullName>
    </submittedName>
</protein>
<evidence type="ECO:0000256" key="1">
    <source>
        <dbReference type="ARBA" id="ARBA00004141"/>
    </source>
</evidence>
<dbReference type="Proteomes" id="UP001235840">
    <property type="component" value="Unassembled WGS sequence"/>
</dbReference>
<feature type="transmembrane region" description="Helical" evidence="5">
    <location>
        <begin position="334"/>
        <end position="351"/>
    </location>
</feature>
<feature type="transmembrane region" description="Helical" evidence="5">
    <location>
        <begin position="390"/>
        <end position="410"/>
    </location>
</feature>
<keyword evidence="5" id="KW-1133">Transmembrane helix</keyword>
<feature type="transmembrane region" description="Helical" evidence="5">
    <location>
        <begin position="452"/>
        <end position="471"/>
    </location>
</feature>
<feature type="transmembrane region" description="Helical" evidence="5">
    <location>
        <begin position="417"/>
        <end position="440"/>
    </location>
</feature>
<name>A0ABT9VU80_9BACI</name>
<evidence type="ECO:0000256" key="4">
    <source>
        <dbReference type="PIRNR" id="PIRNR005690"/>
    </source>
</evidence>
<dbReference type="RefSeq" id="WP_307390296.1">
    <property type="nucleotide sequence ID" value="NZ_BAAADK010000018.1"/>
</dbReference>
<sequence length="494" mass="56358">MAKETKVKQPIYKKLDDIYSYLEDRLDLKINYDVGCRSFKVGNRNIQLYYVNGLTDTDFVIQLMRRISNEDDRTLSYQGVYDELVEQLLTHVQVEPIEDMDEAVDNLLSGLLVIFGEAWEKALVIDVRFYPGRTPEEPDTERVVRGARDGYTENIVLNTALTRRRIRDERLRMEMTQVGERSKTDICICYIKDIANAYLVAEIKSLISKIDIDGIPMGEKAIEEFVIKQGYNPFPKVRFTERPDVAAAQLFEGHVLIMVDTSPSVIIMPTTFFHHLQHAEEFRQAPALGVYVRWIRFFGIFVSIFLLPLWMLFVTNPDLLPDQLSFIGVGEKDYVIPIFFQFLIAELGIDLMRMAAIHTPSPLATAMGLVAAILIGEIAIDVGLFVSEVILYLSVAAIGMFATPSYELSLANKMVRIFLLCMVYIFKLPGFVLGVTAVILYLTLMKSLKTPYMWPLIPFNLKALLTIVLRFTSSMNKTRPSIVHTPNKRKQPKP</sequence>
<dbReference type="EMBL" id="JAUSTY010000002">
    <property type="protein sequence ID" value="MDQ0164541.1"/>
    <property type="molecule type" value="Genomic_DNA"/>
</dbReference>
<accession>A0ABT9VU80</accession>
<dbReference type="Pfam" id="PF03323">
    <property type="entry name" value="GerA"/>
    <property type="match status" value="1"/>
</dbReference>
<feature type="transmembrane region" description="Helical" evidence="5">
    <location>
        <begin position="294"/>
        <end position="314"/>
    </location>
</feature>